<dbReference type="Proteomes" id="UP000178162">
    <property type="component" value="Unassembled WGS sequence"/>
</dbReference>
<proteinExistence type="predicted"/>
<reference evidence="1 2" key="1">
    <citation type="journal article" date="2016" name="Nat. Commun.">
        <title>Thousands of microbial genomes shed light on interconnected biogeochemical processes in an aquifer system.</title>
        <authorList>
            <person name="Anantharaman K."/>
            <person name="Brown C.T."/>
            <person name="Hug L.A."/>
            <person name="Sharon I."/>
            <person name="Castelle C.J."/>
            <person name="Probst A.J."/>
            <person name="Thomas B.C."/>
            <person name="Singh A."/>
            <person name="Wilkins M.J."/>
            <person name="Karaoz U."/>
            <person name="Brodie E.L."/>
            <person name="Williams K.H."/>
            <person name="Hubbard S.S."/>
            <person name="Banfield J.F."/>
        </authorList>
    </citation>
    <scope>NUCLEOTIDE SEQUENCE [LARGE SCALE GENOMIC DNA]</scope>
</reference>
<dbReference type="PANTHER" id="PTHR40069:SF1">
    <property type="entry name" value="YWBE PROTEIN"/>
    <property type="match status" value="1"/>
</dbReference>
<dbReference type="InterPro" id="IPR019240">
    <property type="entry name" value="DUF2196"/>
</dbReference>
<accession>A0A1G1WD24</accession>
<dbReference type="EMBL" id="MHCR01000014">
    <property type="protein sequence ID" value="OGY25599.1"/>
    <property type="molecule type" value="Genomic_DNA"/>
</dbReference>
<evidence type="ECO:0000313" key="2">
    <source>
        <dbReference type="Proteomes" id="UP000178162"/>
    </source>
</evidence>
<protein>
    <recommendedName>
        <fullName evidence="3">YwbE family protein</fullName>
    </recommendedName>
</protein>
<dbReference type="AlphaFoldDB" id="A0A1G1WD24"/>
<dbReference type="NCBIfam" id="TIGR03833">
    <property type="entry name" value="YwbE family protein"/>
    <property type="match status" value="1"/>
</dbReference>
<dbReference type="Pfam" id="PF09962">
    <property type="entry name" value="DUF2196"/>
    <property type="match status" value="1"/>
</dbReference>
<comment type="caution">
    <text evidence="1">The sequence shown here is derived from an EMBL/GenBank/DDBJ whole genome shotgun (WGS) entry which is preliminary data.</text>
</comment>
<name>A0A1G1WD24_9BACT</name>
<evidence type="ECO:0008006" key="3">
    <source>
        <dbReference type="Google" id="ProtNLM"/>
    </source>
</evidence>
<evidence type="ECO:0000313" key="1">
    <source>
        <dbReference type="EMBL" id="OGY25599.1"/>
    </source>
</evidence>
<sequence>MTYEIGSRYPEPRDKVRIVQKKDYASGMLTEGVVKDVLTSSRFHPRGHKVRLEDGTIGRVQEFVDEDIKDQGPAPLNIPEEDELV</sequence>
<organism evidence="1 2">
    <name type="scientific">Candidatus Woykebacteria bacterium RBG_16_39_9b</name>
    <dbReference type="NCBI Taxonomy" id="1802595"/>
    <lineage>
        <taxon>Bacteria</taxon>
        <taxon>Candidatus Woykeibacteriota</taxon>
    </lineage>
</organism>
<dbReference type="STRING" id="1802595.A2134_03490"/>
<gene>
    <name evidence="1" type="ORF">A2134_03490</name>
</gene>
<dbReference type="PANTHER" id="PTHR40069">
    <property type="entry name" value="YWBE PROTEIN"/>
    <property type="match status" value="1"/>
</dbReference>